<dbReference type="Gene3D" id="3.40.350.10">
    <property type="entry name" value="Creatinase/prolidase N-terminal domain"/>
    <property type="match status" value="1"/>
</dbReference>
<feature type="domain" description="Peptidase M24" evidence="1">
    <location>
        <begin position="161"/>
        <end position="349"/>
    </location>
</feature>
<comment type="caution">
    <text evidence="3">The sequence shown here is derived from an EMBL/GenBank/DDBJ whole genome shotgun (WGS) entry which is preliminary data.</text>
</comment>
<dbReference type="PANTHER" id="PTHR46112">
    <property type="entry name" value="AMINOPEPTIDASE"/>
    <property type="match status" value="1"/>
</dbReference>
<dbReference type="SUPFAM" id="SSF53092">
    <property type="entry name" value="Creatinase/prolidase N-terminal domain"/>
    <property type="match status" value="1"/>
</dbReference>
<evidence type="ECO:0000313" key="4">
    <source>
        <dbReference type="Proteomes" id="UP000320048"/>
    </source>
</evidence>
<keyword evidence="3" id="KW-0031">Aminopeptidase</keyword>
<sequence>MQKTGGLVFPLAEYEGRIKKLCAAMDARGMDAVILTMPHDLFYLTGYQTPGYYWFQALVVPRESEPFMVTRLLEASNISARTWIKRSRPYHDSDNPPQVLADAIAEFELAGARLGYDRDAYFFRVFEQEALKAALPNARFVNCSGIVEQLRVVKSDAEIAKMEQAARATEAGMRAGVEAVAVGVSENEIAAAIYDAMLRAGSEWPAMAPFVATGWRGALGHATWERRIVERQDYVFLEVAGCYNRYHAAMMRTVTVGDTPKPIADGEKVCLEAMEATMAAIRPGVPASRIDEIARRVIAQGAPDSHQASRTGYSIGIGFPPDWGEGHILSMVRGHDRPLERNMTFHLIPWV</sequence>
<dbReference type="Pfam" id="PF01321">
    <property type="entry name" value="Creatinase_N"/>
    <property type="match status" value="1"/>
</dbReference>
<evidence type="ECO:0000313" key="3">
    <source>
        <dbReference type="EMBL" id="TMI76715.1"/>
    </source>
</evidence>
<name>A0A537IZM6_9BACT</name>
<accession>A0A537IZM6</accession>
<dbReference type="InterPro" id="IPR036005">
    <property type="entry name" value="Creatinase/aminopeptidase-like"/>
</dbReference>
<feature type="non-terminal residue" evidence="3">
    <location>
        <position position="351"/>
    </location>
</feature>
<dbReference type="PANTHER" id="PTHR46112:SF3">
    <property type="entry name" value="AMINOPEPTIDASE YPDF"/>
    <property type="match status" value="1"/>
</dbReference>
<dbReference type="InterPro" id="IPR000994">
    <property type="entry name" value="Pept_M24"/>
</dbReference>
<dbReference type="CDD" id="cd01066">
    <property type="entry name" value="APP_MetAP"/>
    <property type="match status" value="1"/>
</dbReference>
<dbReference type="InterPro" id="IPR000587">
    <property type="entry name" value="Creatinase_N"/>
</dbReference>
<dbReference type="Pfam" id="PF00557">
    <property type="entry name" value="Peptidase_M24"/>
    <property type="match status" value="1"/>
</dbReference>
<dbReference type="SUPFAM" id="SSF55920">
    <property type="entry name" value="Creatinase/aminopeptidase"/>
    <property type="match status" value="1"/>
</dbReference>
<dbReference type="EMBL" id="VBAO01000502">
    <property type="protein sequence ID" value="TMI76715.1"/>
    <property type="molecule type" value="Genomic_DNA"/>
</dbReference>
<evidence type="ECO:0000259" key="2">
    <source>
        <dbReference type="Pfam" id="PF01321"/>
    </source>
</evidence>
<gene>
    <name evidence="3" type="ORF">E6H04_14825</name>
</gene>
<reference evidence="3 4" key="1">
    <citation type="journal article" date="2019" name="Nat. Microbiol.">
        <title>Mediterranean grassland soil C-N compound turnover is dependent on rainfall and depth, and is mediated by genomically divergent microorganisms.</title>
        <authorList>
            <person name="Diamond S."/>
            <person name="Andeer P.F."/>
            <person name="Li Z."/>
            <person name="Crits-Christoph A."/>
            <person name="Burstein D."/>
            <person name="Anantharaman K."/>
            <person name="Lane K.R."/>
            <person name="Thomas B.C."/>
            <person name="Pan C."/>
            <person name="Northen T.R."/>
            <person name="Banfield J.F."/>
        </authorList>
    </citation>
    <scope>NUCLEOTIDE SEQUENCE [LARGE SCALE GENOMIC DNA]</scope>
    <source>
        <strain evidence="3">NP_7</strain>
    </source>
</reference>
<dbReference type="InterPro" id="IPR050659">
    <property type="entry name" value="Peptidase_M24B"/>
</dbReference>
<proteinExistence type="predicted"/>
<dbReference type="AlphaFoldDB" id="A0A537IZM6"/>
<evidence type="ECO:0000259" key="1">
    <source>
        <dbReference type="Pfam" id="PF00557"/>
    </source>
</evidence>
<organism evidence="3 4">
    <name type="scientific">Candidatus Segetimicrobium genomatis</name>
    <dbReference type="NCBI Taxonomy" id="2569760"/>
    <lineage>
        <taxon>Bacteria</taxon>
        <taxon>Bacillati</taxon>
        <taxon>Candidatus Sysuimicrobiota</taxon>
        <taxon>Candidatus Sysuimicrobiia</taxon>
        <taxon>Candidatus Sysuimicrobiales</taxon>
        <taxon>Candidatus Segetimicrobiaceae</taxon>
        <taxon>Candidatus Segetimicrobium</taxon>
    </lineage>
</organism>
<keyword evidence="3" id="KW-0645">Protease</keyword>
<dbReference type="Proteomes" id="UP000320048">
    <property type="component" value="Unassembled WGS sequence"/>
</dbReference>
<dbReference type="GO" id="GO:0004177">
    <property type="term" value="F:aminopeptidase activity"/>
    <property type="evidence" value="ECO:0007669"/>
    <property type="project" value="UniProtKB-KW"/>
</dbReference>
<protein>
    <submittedName>
        <fullName evidence="3">Aminopeptidase P family protein</fullName>
    </submittedName>
</protein>
<keyword evidence="3" id="KW-0378">Hydrolase</keyword>
<dbReference type="InterPro" id="IPR029149">
    <property type="entry name" value="Creatin/AminoP/Spt16_N"/>
</dbReference>
<dbReference type="Gene3D" id="3.90.230.10">
    <property type="entry name" value="Creatinase/methionine aminopeptidase superfamily"/>
    <property type="match status" value="1"/>
</dbReference>
<feature type="domain" description="Creatinase N-terminal" evidence="2">
    <location>
        <begin position="17"/>
        <end position="153"/>
    </location>
</feature>